<evidence type="ECO:0000313" key="9">
    <source>
        <dbReference type="Proteomes" id="UP000305067"/>
    </source>
</evidence>
<evidence type="ECO:0000256" key="4">
    <source>
        <dbReference type="PROSITE-ProRule" id="PRU00175"/>
    </source>
</evidence>
<name>A0A5C3R2F0_9AGAR</name>
<evidence type="ECO:0000256" key="6">
    <source>
        <dbReference type="SAM" id="MobiDB-lite"/>
    </source>
</evidence>
<dbReference type="PROSITE" id="PS50089">
    <property type="entry name" value="ZF_RING_2"/>
    <property type="match status" value="1"/>
</dbReference>
<evidence type="ECO:0000256" key="1">
    <source>
        <dbReference type="ARBA" id="ARBA00022723"/>
    </source>
</evidence>
<feature type="coiled-coil region" evidence="5">
    <location>
        <begin position="93"/>
        <end position="201"/>
    </location>
</feature>
<feature type="compositionally biased region" description="Basic residues" evidence="6">
    <location>
        <begin position="202"/>
        <end position="215"/>
    </location>
</feature>
<protein>
    <recommendedName>
        <fullName evidence="7">RING-type domain-containing protein</fullName>
    </recommendedName>
</protein>
<dbReference type="Proteomes" id="UP000305067">
    <property type="component" value="Unassembled WGS sequence"/>
</dbReference>
<evidence type="ECO:0000256" key="3">
    <source>
        <dbReference type="ARBA" id="ARBA00022833"/>
    </source>
</evidence>
<evidence type="ECO:0000256" key="2">
    <source>
        <dbReference type="ARBA" id="ARBA00022771"/>
    </source>
</evidence>
<dbReference type="AlphaFoldDB" id="A0A5C3R2F0"/>
<keyword evidence="5" id="KW-0175">Coiled coil</keyword>
<dbReference type="PROSITE" id="PS00518">
    <property type="entry name" value="ZF_RING_1"/>
    <property type="match status" value="1"/>
</dbReference>
<evidence type="ECO:0000259" key="7">
    <source>
        <dbReference type="PROSITE" id="PS50089"/>
    </source>
</evidence>
<dbReference type="Gene3D" id="3.30.40.10">
    <property type="entry name" value="Zinc/RING finger domain, C3HC4 (zinc finger)"/>
    <property type="match status" value="1"/>
</dbReference>
<keyword evidence="9" id="KW-1185">Reference proteome</keyword>
<gene>
    <name evidence="8" type="ORF">BDV98DRAFT_600094</name>
</gene>
<feature type="compositionally biased region" description="Basic and acidic residues" evidence="6">
    <location>
        <begin position="228"/>
        <end position="238"/>
    </location>
</feature>
<dbReference type="GO" id="GO:0008270">
    <property type="term" value="F:zinc ion binding"/>
    <property type="evidence" value="ECO:0007669"/>
    <property type="project" value="UniProtKB-KW"/>
</dbReference>
<proteinExistence type="predicted"/>
<organism evidence="8 9">
    <name type="scientific">Pterulicium gracile</name>
    <dbReference type="NCBI Taxonomy" id="1884261"/>
    <lineage>
        <taxon>Eukaryota</taxon>
        <taxon>Fungi</taxon>
        <taxon>Dikarya</taxon>
        <taxon>Basidiomycota</taxon>
        <taxon>Agaricomycotina</taxon>
        <taxon>Agaricomycetes</taxon>
        <taxon>Agaricomycetidae</taxon>
        <taxon>Agaricales</taxon>
        <taxon>Pleurotineae</taxon>
        <taxon>Pterulaceae</taxon>
        <taxon>Pterulicium</taxon>
    </lineage>
</organism>
<sequence>MSPLAICPICTSEDVPIEDFRFSVCGHGLCKHCAERVRWKQCFCCRAPVNPAHGLFPIFMPTLNSANTSFEARSQQSFSRTTDEEDAKSRKDLAALQATTRTQEREIAKLEQELATIRFTSERLERDNAGLNKDVSKYMDRSNTYKLEKRRLDKELQSLNQRHTALLAHHEEFLADSRKVEIKAEEEIQRLNAKLRLQTKKAKVLGMQAKKRDKKRPRDDESSDSELVIERPLHSARA</sequence>
<feature type="region of interest" description="Disordered" evidence="6">
    <location>
        <begin position="202"/>
        <end position="238"/>
    </location>
</feature>
<keyword evidence="1" id="KW-0479">Metal-binding</keyword>
<keyword evidence="3" id="KW-0862">Zinc</keyword>
<dbReference type="EMBL" id="ML178814">
    <property type="protein sequence ID" value="TFL07847.1"/>
    <property type="molecule type" value="Genomic_DNA"/>
</dbReference>
<accession>A0A5C3R2F0</accession>
<evidence type="ECO:0000256" key="5">
    <source>
        <dbReference type="SAM" id="Coils"/>
    </source>
</evidence>
<dbReference type="InterPro" id="IPR017907">
    <property type="entry name" value="Znf_RING_CS"/>
</dbReference>
<feature type="domain" description="RING-type" evidence="7">
    <location>
        <begin position="7"/>
        <end position="46"/>
    </location>
</feature>
<dbReference type="SUPFAM" id="SSF57850">
    <property type="entry name" value="RING/U-box"/>
    <property type="match status" value="1"/>
</dbReference>
<keyword evidence="2 4" id="KW-0863">Zinc-finger</keyword>
<reference evidence="8 9" key="1">
    <citation type="journal article" date="2019" name="Nat. Ecol. Evol.">
        <title>Megaphylogeny resolves global patterns of mushroom evolution.</title>
        <authorList>
            <person name="Varga T."/>
            <person name="Krizsan K."/>
            <person name="Foldi C."/>
            <person name="Dima B."/>
            <person name="Sanchez-Garcia M."/>
            <person name="Sanchez-Ramirez S."/>
            <person name="Szollosi G.J."/>
            <person name="Szarkandi J.G."/>
            <person name="Papp V."/>
            <person name="Albert L."/>
            <person name="Andreopoulos W."/>
            <person name="Angelini C."/>
            <person name="Antonin V."/>
            <person name="Barry K.W."/>
            <person name="Bougher N.L."/>
            <person name="Buchanan P."/>
            <person name="Buyck B."/>
            <person name="Bense V."/>
            <person name="Catcheside P."/>
            <person name="Chovatia M."/>
            <person name="Cooper J."/>
            <person name="Damon W."/>
            <person name="Desjardin D."/>
            <person name="Finy P."/>
            <person name="Geml J."/>
            <person name="Haridas S."/>
            <person name="Hughes K."/>
            <person name="Justo A."/>
            <person name="Karasinski D."/>
            <person name="Kautmanova I."/>
            <person name="Kiss B."/>
            <person name="Kocsube S."/>
            <person name="Kotiranta H."/>
            <person name="LaButti K.M."/>
            <person name="Lechner B.E."/>
            <person name="Liimatainen K."/>
            <person name="Lipzen A."/>
            <person name="Lukacs Z."/>
            <person name="Mihaltcheva S."/>
            <person name="Morgado L.N."/>
            <person name="Niskanen T."/>
            <person name="Noordeloos M.E."/>
            <person name="Ohm R.A."/>
            <person name="Ortiz-Santana B."/>
            <person name="Ovrebo C."/>
            <person name="Racz N."/>
            <person name="Riley R."/>
            <person name="Savchenko A."/>
            <person name="Shiryaev A."/>
            <person name="Soop K."/>
            <person name="Spirin V."/>
            <person name="Szebenyi C."/>
            <person name="Tomsovsky M."/>
            <person name="Tulloss R.E."/>
            <person name="Uehling J."/>
            <person name="Grigoriev I.V."/>
            <person name="Vagvolgyi C."/>
            <person name="Papp T."/>
            <person name="Martin F.M."/>
            <person name="Miettinen O."/>
            <person name="Hibbett D.S."/>
            <person name="Nagy L.G."/>
        </authorList>
    </citation>
    <scope>NUCLEOTIDE SEQUENCE [LARGE SCALE GENOMIC DNA]</scope>
    <source>
        <strain evidence="8 9">CBS 309.79</strain>
    </source>
</reference>
<dbReference type="InterPro" id="IPR013083">
    <property type="entry name" value="Znf_RING/FYVE/PHD"/>
</dbReference>
<dbReference type="InterPro" id="IPR001841">
    <property type="entry name" value="Znf_RING"/>
</dbReference>
<evidence type="ECO:0000313" key="8">
    <source>
        <dbReference type="EMBL" id="TFL07847.1"/>
    </source>
</evidence>